<dbReference type="Proteomes" id="UP000078559">
    <property type="component" value="Chromosome 10"/>
</dbReference>
<gene>
    <name evidence="3" type="ORF">VM1G_08849</name>
</gene>
<feature type="region of interest" description="Disordered" evidence="1">
    <location>
        <begin position="1"/>
        <end position="34"/>
    </location>
</feature>
<keyword evidence="2" id="KW-0472">Membrane</keyword>
<feature type="compositionally biased region" description="Polar residues" evidence="1">
    <location>
        <begin position="1"/>
        <end position="16"/>
    </location>
</feature>
<dbReference type="AlphaFoldDB" id="A0A194WB42"/>
<feature type="transmembrane region" description="Helical" evidence="2">
    <location>
        <begin position="86"/>
        <end position="105"/>
    </location>
</feature>
<sequence length="107" mass="11830">MASRTSSPQASVTTILESKKQPADSMHVSHDRSTQKLTTIPFRHIVNRGRDEDDQELLPSRDATSALIPVTATHPMMITVTAIRTSLAIPMMAGLMVSVWMWLMAPE</sequence>
<evidence type="ECO:0000256" key="2">
    <source>
        <dbReference type="SAM" id="Phobius"/>
    </source>
</evidence>
<name>A0A194WB42_CYTMA</name>
<keyword evidence="2" id="KW-0812">Transmembrane</keyword>
<accession>A0A194WB42</accession>
<keyword evidence="2" id="KW-1133">Transmembrane helix</keyword>
<dbReference type="EMBL" id="CM003107">
    <property type="protein sequence ID" value="KUI73293.1"/>
    <property type="molecule type" value="Genomic_DNA"/>
</dbReference>
<keyword evidence="4" id="KW-1185">Reference proteome</keyword>
<reference evidence="3" key="1">
    <citation type="submission" date="2014-12" db="EMBL/GenBank/DDBJ databases">
        <title>Genome Sequence of Valsa Canker Pathogens Uncovers a Specific Adaption of Colonization on Woody Bark.</title>
        <authorList>
            <person name="Yin Z."/>
            <person name="Liu H."/>
            <person name="Gao X."/>
            <person name="Li Z."/>
            <person name="Song N."/>
            <person name="Ke X."/>
            <person name="Dai Q."/>
            <person name="Wu Y."/>
            <person name="Sun Y."/>
            <person name="Xu J.-R."/>
            <person name="Kang Z.K."/>
            <person name="Wang L."/>
            <person name="Huang L."/>
        </authorList>
    </citation>
    <scope>NUCLEOTIDE SEQUENCE [LARGE SCALE GENOMIC DNA]</scope>
    <source>
        <strain evidence="3">03-8</strain>
    </source>
</reference>
<protein>
    <submittedName>
        <fullName evidence="3">Uncharacterized protein</fullName>
    </submittedName>
</protein>
<evidence type="ECO:0000313" key="4">
    <source>
        <dbReference type="Proteomes" id="UP000078559"/>
    </source>
</evidence>
<evidence type="ECO:0000313" key="3">
    <source>
        <dbReference type="EMBL" id="KUI73293.1"/>
    </source>
</evidence>
<feature type="compositionally biased region" description="Basic and acidic residues" evidence="1">
    <location>
        <begin position="17"/>
        <end position="34"/>
    </location>
</feature>
<evidence type="ECO:0000256" key="1">
    <source>
        <dbReference type="SAM" id="MobiDB-lite"/>
    </source>
</evidence>
<proteinExistence type="predicted"/>
<organism evidence="3 4">
    <name type="scientific">Cytospora mali</name>
    <name type="common">Apple Valsa canker fungus</name>
    <name type="synonym">Valsa mali</name>
    <dbReference type="NCBI Taxonomy" id="578113"/>
    <lineage>
        <taxon>Eukaryota</taxon>
        <taxon>Fungi</taxon>
        <taxon>Dikarya</taxon>
        <taxon>Ascomycota</taxon>
        <taxon>Pezizomycotina</taxon>
        <taxon>Sordariomycetes</taxon>
        <taxon>Sordariomycetidae</taxon>
        <taxon>Diaporthales</taxon>
        <taxon>Cytosporaceae</taxon>
        <taxon>Cytospora</taxon>
    </lineage>
</organism>